<evidence type="ECO:0000313" key="2">
    <source>
        <dbReference type="Proteomes" id="UP000318102"/>
    </source>
</evidence>
<keyword evidence="2" id="KW-1185">Reference proteome</keyword>
<sequence length="126" mass="14764">MEYHTKVIDISPIIEEEIILEINKERVVAFINYCPYEIRKGEQYTIELELTILDEFIIRHLDAEKGVEQIEDGFAHLIRGMLDIDSATIDAGILFEIDREFLFDYGYLHNQNVQIRVDRITADFIG</sequence>
<dbReference type="RefSeq" id="WP_144988026.1">
    <property type="nucleotide sequence ID" value="NZ_VNJK01000001.1"/>
</dbReference>
<organism evidence="1 2">
    <name type="scientific">Paenibacillus agilis</name>
    <dbReference type="NCBI Taxonomy" id="3020863"/>
    <lineage>
        <taxon>Bacteria</taxon>
        <taxon>Bacillati</taxon>
        <taxon>Bacillota</taxon>
        <taxon>Bacilli</taxon>
        <taxon>Bacillales</taxon>
        <taxon>Paenibacillaceae</taxon>
        <taxon>Paenibacillus</taxon>
    </lineage>
</organism>
<proteinExistence type="predicted"/>
<evidence type="ECO:0000313" key="1">
    <source>
        <dbReference type="EMBL" id="TVX92502.1"/>
    </source>
</evidence>
<comment type="caution">
    <text evidence="1">The sequence shown here is derived from an EMBL/GenBank/DDBJ whole genome shotgun (WGS) entry which is preliminary data.</text>
</comment>
<dbReference type="InterPro" id="IPR016767">
    <property type="entry name" value="UCP019853"/>
</dbReference>
<name>A0A559IXZ1_9BACL</name>
<dbReference type="EMBL" id="VNJK01000001">
    <property type="protein sequence ID" value="TVX92502.1"/>
    <property type="molecule type" value="Genomic_DNA"/>
</dbReference>
<accession>A0A559IXZ1</accession>
<gene>
    <name evidence="1" type="ORF">FPZ44_05200</name>
</gene>
<dbReference type="Proteomes" id="UP000318102">
    <property type="component" value="Unassembled WGS sequence"/>
</dbReference>
<dbReference type="PIRSF" id="PIRSF019853">
    <property type="entry name" value="UCP019853"/>
    <property type="match status" value="1"/>
</dbReference>
<reference evidence="1 2" key="1">
    <citation type="submission" date="2019-07" db="EMBL/GenBank/DDBJ databases">
        <authorList>
            <person name="Kim J."/>
        </authorList>
    </citation>
    <scope>NUCLEOTIDE SEQUENCE [LARGE SCALE GENOMIC DNA]</scope>
    <source>
        <strain evidence="1 2">N4</strain>
    </source>
</reference>
<dbReference type="OrthoDB" id="2877688at2"/>
<protein>
    <submittedName>
        <fullName evidence="1">Uncharacterized protein</fullName>
    </submittedName>
</protein>
<dbReference type="AlphaFoldDB" id="A0A559IXZ1"/>